<organism evidence="1">
    <name type="scientific">human gut metagenome</name>
    <dbReference type="NCBI Taxonomy" id="408170"/>
    <lineage>
        <taxon>unclassified sequences</taxon>
        <taxon>metagenomes</taxon>
        <taxon>organismal metagenomes</taxon>
    </lineage>
</organism>
<comment type="caution">
    <text evidence="1">The sequence shown here is derived from an EMBL/GenBank/DDBJ whole genome shotgun (WGS) entry which is preliminary data.</text>
</comment>
<evidence type="ECO:0000313" key="1">
    <source>
        <dbReference type="EMBL" id="EKC54434.1"/>
    </source>
</evidence>
<sequence length="31" mass="3728">FEKMKDCLSKNNETMFRQFAEQRRLNAAFSS</sequence>
<accession>K1SG66</accession>
<feature type="non-terminal residue" evidence="1">
    <location>
        <position position="1"/>
    </location>
</feature>
<name>K1SG66_9ZZZZ</name>
<proteinExistence type="predicted"/>
<reference evidence="1" key="1">
    <citation type="journal article" date="2013" name="Environ. Microbiol.">
        <title>Microbiota from the distal guts of lean and obese adolescents exhibit partial functional redundancy besides clear differences in community structure.</title>
        <authorList>
            <person name="Ferrer M."/>
            <person name="Ruiz A."/>
            <person name="Lanza F."/>
            <person name="Haange S.B."/>
            <person name="Oberbach A."/>
            <person name="Till H."/>
            <person name="Bargiela R."/>
            <person name="Campoy C."/>
            <person name="Segura M.T."/>
            <person name="Richter M."/>
            <person name="von Bergen M."/>
            <person name="Seifert J."/>
            <person name="Suarez A."/>
        </authorList>
    </citation>
    <scope>NUCLEOTIDE SEQUENCE</scope>
</reference>
<gene>
    <name evidence="1" type="ORF">OBE_12091</name>
</gene>
<dbReference type="AlphaFoldDB" id="K1SG66"/>
<dbReference type="EMBL" id="AJWZ01008320">
    <property type="protein sequence ID" value="EKC54434.1"/>
    <property type="molecule type" value="Genomic_DNA"/>
</dbReference>
<protein>
    <submittedName>
        <fullName evidence="1">Uncharacterized protein</fullName>
    </submittedName>
</protein>